<proteinExistence type="inferred from homology"/>
<dbReference type="CDD" id="cd00371">
    <property type="entry name" value="HMA"/>
    <property type="match status" value="1"/>
</dbReference>
<evidence type="ECO:0000313" key="6">
    <source>
        <dbReference type="EMBL" id="PON56704.1"/>
    </source>
</evidence>
<dbReference type="PANTHER" id="PTHR46195:SF12">
    <property type="entry name" value="HEAVY METAL-ASSOCIATED ISOPRENYLATED PLANT PROTEIN 4"/>
    <property type="match status" value="1"/>
</dbReference>
<keyword evidence="3" id="KW-0636">Prenylation</keyword>
<evidence type="ECO:0000313" key="7">
    <source>
        <dbReference type="Proteomes" id="UP000237105"/>
    </source>
</evidence>
<evidence type="ECO:0000259" key="5">
    <source>
        <dbReference type="PROSITE" id="PS50846"/>
    </source>
</evidence>
<keyword evidence="2" id="KW-0479">Metal-binding</keyword>
<dbReference type="Proteomes" id="UP000237105">
    <property type="component" value="Unassembled WGS sequence"/>
</dbReference>
<reference evidence="7" key="1">
    <citation type="submission" date="2016-06" db="EMBL/GenBank/DDBJ databases">
        <title>Parallel loss of symbiosis genes in relatives of nitrogen-fixing non-legume Parasponia.</title>
        <authorList>
            <person name="Van Velzen R."/>
            <person name="Holmer R."/>
            <person name="Bu F."/>
            <person name="Rutten L."/>
            <person name="Van Zeijl A."/>
            <person name="Liu W."/>
            <person name="Santuari L."/>
            <person name="Cao Q."/>
            <person name="Sharma T."/>
            <person name="Shen D."/>
            <person name="Roswanjaya Y."/>
            <person name="Wardhani T."/>
            <person name="Kalhor M.S."/>
            <person name="Jansen J."/>
            <person name="Van den Hoogen J."/>
            <person name="Gungor B."/>
            <person name="Hartog M."/>
            <person name="Hontelez J."/>
            <person name="Verver J."/>
            <person name="Yang W.-C."/>
            <person name="Schijlen E."/>
            <person name="Repin R."/>
            <person name="Schilthuizen M."/>
            <person name="Schranz E."/>
            <person name="Heidstra R."/>
            <person name="Miyata K."/>
            <person name="Fedorova E."/>
            <person name="Kohlen W."/>
            <person name="Bisseling T."/>
            <person name="Smit S."/>
            <person name="Geurts R."/>
        </authorList>
    </citation>
    <scope>NUCLEOTIDE SEQUENCE [LARGE SCALE GENOMIC DNA]</scope>
    <source>
        <strain evidence="7">cv. WU1-14</strain>
    </source>
</reference>
<comment type="caution">
    <text evidence="6">The sequence shown here is derived from an EMBL/GenBank/DDBJ whole genome shotgun (WGS) entry which is preliminary data.</text>
</comment>
<feature type="domain" description="HMA" evidence="5">
    <location>
        <begin position="99"/>
        <end position="162"/>
    </location>
</feature>
<dbReference type="PANTHER" id="PTHR46195">
    <property type="entry name" value="HEAVY METAL-ASSOCIATED ISOPRENYLATED PLANT PROTEIN 7"/>
    <property type="match status" value="1"/>
</dbReference>
<keyword evidence="3" id="KW-0449">Lipoprotein</keyword>
<dbReference type="Pfam" id="PF00403">
    <property type="entry name" value="HMA"/>
    <property type="match status" value="2"/>
</dbReference>
<organism evidence="6 7">
    <name type="scientific">Parasponia andersonii</name>
    <name type="common">Sponia andersonii</name>
    <dbReference type="NCBI Taxonomy" id="3476"/>
    <lineage>
        <taxon>Eukaryota</taxon>
        <taxon>Viridiplantae</taxon>
        <taxon>Streptophyta</taxon>
        <taxon>Embryophyta</taxon>
        <taxon>Tracheophyta</taxon>
        <taxon>Spermatophyta</taxon>
        <taxon>Magnoliopsida</taxon>
        <taxon>eudicotyledons</taxon>
        <taxon>Gunneridae</taxon>
        <taxon>Pentapetalae</taxon>
        <taxon>rosids</taxon>
        <taxon>fabids</taxon>
        <taxon>Rosales</taxon>
        <taxon>Cannabaceae</taxon>
        <taxon>Parasponia</taxon>
    </lineage>
</organism>
<evidence type="ECO:0000256" key="4">
    <source>
        <dbReference type="ARBA" id="ARBA00024045"/>
    </source>
</evidence>
<evidence type="ECO:0000256" key="1">
    <source>
        <dbReference type="ARBA" id="ARBA00022481"/>
    </source>
</evidence>
<dbReference type="Gene3D" id="3.30.70.100">
    <property type="match status" value="2"/>
</dbReference>
<dbReference type="SUPFAM" id="SSF55008">
    <property type="entry name" value="HMA, heavy metal-associated domain"/>
    <property type="match status" value="2"/>
</dbReference>
<dbReference type="InterPro" id="IPR044577">
    <property type="entry name" value="HIPP4/7/8/17/18/19"/>
</dbReference>
<dbReference type="InterPro" id="IPR036163">
    <property type="entry name" value="HMA_dom_sf"/>
</dbReference>
<dbReference type="PROSITE" id="PS50846">
    <property type="entry name" value="HMA_2"/>
    <property type="match status" value="2"/>
</dbReference>
<comment type="similarity">
    <text evidence="4">Belongs to the HIPP family.</text>
</comment>
<dbReference type="GO" id="GO:0046872">
    <property type="term" value="F:metal ion binding"/>
    <property type="evidence" value="ECO:0007669"/>
    <property type="project" value="UniProtKB-KW"/>
</dbReference>
<evidence type="ECO:0000256" key="2">
    <source>
        <dbReference type="ARBA" id="ARBA00022723"/>
    </source>
</evidence>
<protein>
    <submittedName>
        <fullName evidence="6">Heavy metal-associated domain containing protein</fullName>
    </submittedName>
</protein>
<name>A0A2P5C6U3_PARAD</name>
<sequence length="222" mass="25341">MATKEGAVITAVYKASLHCQQCAREIKRPLLRTQGVQTVEIDMEKDEIKAKGSFDPIKVQKRIQKLSKKKIELISPKLQIKGAIQTEKKVTKETKQVVWRTTTVKLHMHCDQCERELKKKLLKQKGIQSVKSDMKAQILTVDGTIEADKLVSFLRRKVHKHAEIIKEKDEITSGSVKKTVEIKDEVKVVEIKTKEGKSPYFIHYVYAPQLFSDENPNACTIS</sequence>
<feature type="domain" description="HMA" evidence="5">
    <location>
        <begin position="8"/>
        <end position="74"/>
    </location>
</feature>
<dbReference type="STRING" id="3476.A0A2P5C6U3"/>
<evidence type="ECO:0000256" key="3">
    <source>
        <dbReference type="ARBA" id="ARBA00023289"/>
    </source>
</evidence>
<dbReference type="OrthoDB" id="688249at2759"/>
<accession>A0A2P5C6U3</accession>
<keyword evidence="7" id="KW-1185">Reference proteome</keyword>
<keyword evidence="1" id="KW-0488">Methylation</keyword>
<dbReference type="InterPro" id="IPR006121">
    <property type="entry name" value="HMA_dom"/>
</dbReference>
<dbReference type="EMBL" id="JXTB01000168">
    <property type="protein sequence ID" value="PON56704.1"/>
    <property type="molecule type" value="Genomic_DNA"/>
</dbReference>
<dbReference type="AlphaFoldDB" id="A0A2P5C6U3"/>
<gene>
    <name evidence="6" type="ORF">PanWU01x14_179220</name>
</gene>